<gene>
    <name evidence="2" type="ORF">QQX03_03480</name>
</gene>
<evidence type="ECO:0000313" key="2">
    <source>
        <dbReference type="EMBL" id="WIW96180.1"/>
    </source>
</evidence>
<feature type="region of interest" description="Disordered" evidence="1">
    <location>
        <begin position="39"/>
        <end position="60"/>
    </location>
</feature>
<evidence type="ECO:0000313" key="3">
    <source>
        <dbReference type="Proteomes" id="UP001231445"/>
    </source>
</evidence>
<dbReference type="KEGG" id="arue:QQX03_03480"/>
<dbReference type="EMBL" id="CP127221">
    <property type="protein sequence ID" value="WIW96180.1"/>
    <property type="molecule type" value="Genomic_DNA"/>
</dbReference>
<dbReference type="Proteomes" id="UP001231445">
    <property type="component" value="Chromosome"/>
</dbReference>
<organism evidence="2 3">
    <name type="scientific">Altererythrobacter rubellus</name>
    <dbReference type="NCBI Taxonomy" id="2173831"/>
    <lineage>
        <taxon>Bacteria</taxon>
        <taxon>Pseudomonadati</taxon>
        <taxon>Pseudomonadota</taxon>
        <taxon>Alphaproteobacteria</taxon>
        <taxon>Sphingomonadales</taxon>
        <taxon>Erythrobacteraceae</taxon>
        <taxon>Altererythrobacter</taxon>
    </lineage>
</organism>
<name>A0A9Y2B8U2_9SPHN</name>
<accession>A0A9Y2B8U2</accession>
<dbReference type="AlphaFoldDB" id="A0A9Y2B8U2"/>
<feature type="compositionally biased region" description="Basic and acidic residues" evidence="1">
    <location>
        <begin position="51"/>
        <end position="60"/>
    </location>
</feature>
<proteinExistence type="predicted"/>
<reference evidence="2 3" key="1">
    <citation type="submission" date="2023-06" db="EMBL/GenBank/DDBJ databases">
        <title>Altererythrobacter rubellus NBRC 112769 genome.</title>
        <authorList>
            <person name="Zhang K."/>
        </authorList>
    </citation>
    <scope>NUCLEOTIDE SEQUENCE [LARGE SCALE GENOMIC DNA]</scope>
    <source>
        <strain evidence="2 3">NBRC 112769</strain>
    </source>
</reference>
<keyword evidence="3" id="KW-1185">Reference proteome</keyword>
<evidence type="ECO:0000256" key="1">
    <source>
        <dbReference type="SAM" id="MobiDB-lite"/>
    </source>
</evidence>
<sequence length="60" mass="6715">MVTKYTAKGNPYKEPPYTEEEILEGARRANGGVMAFSSLRHPRKPVPALNKDNDKEPTRG</sequence>
<protein>
    <submittedName>
        <fullName evidence="2">Uncharacterized protein</fullName>
    </submittedName>
</protein>
<dbReference type="RefSeq" id="WP_285976489.1">
    <property type="nucleotide sequence ID" value="NZ_CP127221.1"/>
</dbReference>